<evidence type="ECO:0000256" key="3">
    <source>
        <dbReference type="ARBA" id="ARBA00023125"/>
    </source>
</evidence>
<dbReference type="Pfam" id="PF03466">
    <property type="entry name" value="LysR_substrate"/>
    <property type="match status" value="1"/>
</dbReference>
<dbReference type="GO" id="GO:0003677">
    <property type="term" value="F:DNA binding"/>
    <property type="evidence" value="ECO:0007669"/>
    <property type="project" value="UniProtKB-KW"/>
</dbReference>
<dbReference type="SUPFAM" id="SSF46785">
    <property type="entry name" value="Winged helix' DNA-binding domain"/>
    <property type="match status" value="1"/>
</dbReference>
<reference evidence="6 7" key="1">
    <citation type="submission" date="2019-03" db="EMBL/GenBank/DDBJ databases">
        <title>Genomic Encyclopedia of Type Strains, Phase IV (KMG-IV): sequencing the most valuable type-strain genomes for metagenomic binning, comparative biology and taxonomic classification.</title>
        <authorList>
            <person name="Goeker M."/>
        </authorList>
    </citation>
    <scope>NUCLEOTIDE SEQUENCE [LARGE SCALE GENOMIC DNA]</scope>
    <source>
        <strain evidence="6 7">DSM 22958</strain>
    </source>
</reference>
<dbReference type="GO" id="GO:0005829">
    <property type="term" value="C:cytosol"/>
    <property type="evidence" value="ECO:0007669"/>
    <property type="project" value="TreeGrafter"/>
</dbReference>
<evidence type="ECO:0000313" key="6">
    <source>
        <dbReference type="EMBL" id="TCO12779.1"/>
    </source>
</evidence>
<dbReference type="PANTHER" id="PTHR30419:SF2">
    <property type="entry name" value="LYSR FAMILY TRANSCRIPTIONAL REGULATOR"/>
    <property type="match status" value="1"/>
</dbReference>
<name>A0A4R2GS01_9HYPH</name>
<keyword evidence="4" id="KW-0804">Transcription</keyword>
<dbReference type="Gene3D" id="3.40.190.290">
    <property type="match status" value="1"/>
</dbReference>
<evidence type="ECO:0000259" key="5">
    <source>
        <dbReference type="PROSITE" id="PS50931"/>
    </source>
</evidence>
<feature type="domain" description="HTH lysR-type" evidence="5">
    <location>
        <begin position="15"/>
        <end position="74"/>
    </location>
</feature>
<protein>
    <submittedName>
        <fullName evidence="6">DNA-binding transcriptional LysR family regulator</fullName>
    </submittedName>
</protein>
<evidence type="ECO:0000256" key="2">
    <source>
        <dbReference type="ARBA" id="ARBA00023015"/>
    </source>
</evidence>
<gene>
    <name evidence="6" type="ORF">EV666_108102</name>
</gene>
<evidence type="ECO:0000256" key="4">
    <source>
        <dbReference type="ARBA" id="ARBA00023163"/>
    </source>
</evidence>
<dbReference type="SUPFAM" id="SSF53850">
    <property type="entry name" value="Periplasmic binding protein-like II"/>
    <property type="match status" value="1"/>
</dbReference>
<evidence type="ECO:0000256" key="1">
    <source>
        <dbReference type="ARBA" id="ARBA00009437"/>
    </source>
</evidence>
<dbReference type="InterPro" id="IPR036388">
    <property type="entry name" value="WH-like_DNA-bd_sf"/>
</dbReference>
<accession>A0A4R2GS01</accession>
<dbReference type="InterPro" id="IPR050950">
    <property type="entry name" value="HTH-type_LysR_regulators"/>
</dbReference>
<dbReference type="InterPro" id="IPR000847">
    <property type="entry name" value="LysR_HTH_N"/>
</dbReference>
<evidence type="ECO:0000313" key="7">
    <source>
        <dbReference type="Proteomes" id="UP000294881"/>
    </source>
</evidence>
<dbReference type="AlphaFoldDB" id="A0A4R2GS01"/>
<dbReference type="InterPro" id="IPR036390">
    <property type="entry name" value="WH_DNA-bd_sf"/>
</dbReference>
<keyword evidence="2" id="KW-0805">Transcription regulation</keyword>
<dbReference type="PANTHER" id="PTHR30419">
    <property type="entry name" value="HTH-TYPE TRANSCRIPTIONAL REGULATOR YBHD"/>
    <property type="match status" value="1"/>
</dbReference>
<organism evidence="6 7">
    <name type="scientific">Camelimonas lactis</name>
    <dbReference type="NCBI Taxonomy" id="659006"/>
    <lineage>
        <taxon>Bacteria</taxon>
        <taxon>Pseudomonadati</taxon>
        <taxon>Pseudomonadota</taxon>
        <taxon>Alphaproteobacteria</taxon>
        <taxon>Hyphomicrobiales</taxon>
        <taxon>Chelatococcaceae</taxon>
        <taxon>Camelimonas</taxon>
    </lineage>
</organism>
<dbReference type="InterPro" id="IPR005119">
    <property type="entry name" value="LysR_subst-bd"/>
</dbReference>
<dbReference type="PROSITE" id="PS50931">
    <property type="entry name" value="HTH_LYSR"/>
    <property type="match status" value="1"/>
</dbReference>
<keyword evidence="3 6" id="KW-0238">DNA-binding</keyword>
<comment type="caution">
    <text evidence="6">The sequence shown here is derived from an EMBL/GenBank/DDBJ whole genome shotgun (WGS) entry which is preliminary data.</text>
</comment>
<keyword evidence="7" id="KW-1185">Reference proteome</keyword>
<dbReference type="Gene3D" id="1.10.10.10">
    <property type="entry name" value="Winged helix-like DNA-binding domain superfamily/Winged helix DNA-binding domain"/>
    <property type="match status" value="1"/>
</dbReference>
<dbReference type="EMBL" id="SLWL01000008">
    <property type="protein sequence ID" value="TCO12779.1"/>
    <property type="molecule type" value="Genomic_DNA"/>
</dbReference>
<comment type="similarity">
    <text evidence="1">Belongs to the LysR transcriptional regulatory family.</text>
</comment>
<sequence length="311" mass="34365">MKTVGPRSGFREAGTMKHLRTFACILDVAKSGSIRKSAERLALTPSALTRKIQDFEQEMGVTLFERLPQGMRLNPAGELVVRHIRDQLSDFDRIRSQIADLSGERRGHVSVACSQAFAHEFLPAQIARYRAAHQLVSFSLMVRDHAHVVSALTAFEADLAVVLQPPPTPEFMPLLVLEQPVCAIVAADHPLAATAGPVRLRDCLRWPVVMPDRSLAIRYLLDAARTRVSLPAQVALETGSFEVMRGYAMREHVVTFQIRAGVPREDQRLVAREIDARDMAPAQTVVGQLRGRTLPVAAARFTEQVIRALAG</sequence>
<proteinExistence type="inferred from homology"/>
<dbReference type="Pfam" id="PF00126">
    <property type="entry name" value="HTH_1"/>
    <property type="match status" value="1"/>
</dbReference>
<dbReference type="Proteomes" id="UP000294881">
    <property type="component" value="Unassembled WGS sequence"/>
</dbReference>
<dbReference type="GO" id="GO:0003700">
    <property type="term" value="F:DNA-binding transcription factor activity"/>
    <property type="evidence" value="ECO:0007669"/>
    <property type="project" value="InterPro"/>
</dbReference>